<dbReference type="InterPro" id="IPR051522">
    <property type="entry name" value="ISC_assembly_LYR"/>
</dbReference>
<comment type="caution">
    <text evidence="3">The sequence shown here is derived from an EMBL/GenBank/DDBJ whole genome shotgun (WGS) entry which is preliminary data.</text>
</comment>
<dbReference type="InterPro" id="IPR045297">
    <property type="entry name" value="Complex1_LYR_LYRM4"/>
</dbReference>
<dbReference type="Proteomes" id="UP001151699">
    <property type="component" value="Chromosome C"/>
</dbReference>
<organism evidence="3 4">
    <name type="scientific">Pseudolycoriella hygida</name>
    <dbReference type="NCBI Taxonomy" id="35572"/>
    <lineage>
        <taxon>Eukaryota</taxon>
        <taxon>Metazoa</taxon>
        <taxon>Ecdysozoa</taxon>
        <taxon>Arthropoda</taxon>
        <taxon>Hexapoda</taxon>
        <taxon>Insecta</taxon>
        <taxon>Pterygota</taxon>
        <taxon>Neoptera</taxon>
        <taxon>Endopterygota</taxon>
        <taxon>Diptera</taxon>
        <taxon>Nematocera</taxon>
        <taxon>Sciaroidea</taxon>
        <taxon>Sciaridae</taxon>
        <taxon>Pseudolycoriella</taxon>
    </lineage>
</organism>
<evidence type="ECO:0000313" key="4">
    <source>
        <dbReference type="Proteomes" id="UP001151699"/>
    </source>
</evidence>
<feature type="domain" description="Complex 1 LYR protein" evidence="2">
    <location>
        <begin position="30"/>
        <end position="86"/>
    </location>
</feature>
<dbReference type="Pfam" id="PF05347">
    <property type="entry name" value="Complex1_LYR"/>
    <property type="match status" value="1"/>
</dbReference>
<evidence type="ECO:0000256" key="1">
    <source>
        <dbReference type="ARBA" id="ARBA00009508"/>
    </source>
</evidence>
<proteinExistence type="inferred from homology"/>
<comment type="similarity">
    <text evidence="1">Belongs to the complex I LYR family.</text>
</comment>
<dbReference type="GO" id="GO:0016226">
    <property type="term" value="P:iron-sulfur cluster assembly"/>
    <property type="evidence" value="ECO:0007669"/>
    <property type="project" value="InterPro"/>
</dbReference>
<protein>
    <submittedName>
        <fullName evidence="3">Protein bcn92</fullName>
    </submittedName>
</protein>
<dbReference type="AlphaFoldDB" id="A0A9Q0MTJ2"/>
<dbReference type="GO" id="GO:0005739">
    <property type="term" value="C:mitochondrion"/>
    <property type="evidence" value="ECO:0007669"/>
    <property type="project" value="TreeGrafter"/>
</dbReference>
<dbReference type="OrthoDB" id="275715at2759"/>
<dbReference type="PANTHER" id="PTHR13166">
    <property type="entry name" value="PROTEIN C6ORF149"/>
    <property type="match status" value="1"/>
</dbReference>
<dbReference type="InterPro" id="IPR008011">
    <property type="entry name" value="Complex1_LYR_dom"/>
</dbReference>
<evidence type="ECO:0000259" key="2">
    <source>
        <dbReference type="Pfam" id="PF05347"/>
    </source>
</evidence>
<dbReference type="GO" id="GO:1990221">
    <property type="term" value="C:L-cysteine desulfurase complex"/>
    <property type="evidence" value="ECO:0007669"/>
    <property type="project" value="TreeGrafter"/>
</dbReference>
<accession>A0A9Q0MTJ2</accession>
<dbReference type="PANTHER" id="PTHR13166:SF7">
    <property type="entry name" value="LYR MOTIF-CONTAINING PROTEIN 4"/>
    <property type="match status" value="1"/>
</dbReference>
<name>A0A9Q0MTJ2_9DIPT</name>
<evidence type="ECO:0000313" key="3">
    <source>
        <dbReference type="EMBL" id="KAJ6636769.1"/>
    </source>
</evidence>
<dbReference type="EMBL" id="WJQU01000004">
    <property type="protein sequence ID" value="KAJ6636769.1"/>
    <property type="molecule type" value="Genomic_DNA"/>
</dbReference>
<sequence>MICQILFGVYLLNIFMRTNLCLTVMSSRTKVLNLYRSLLRESEKFSSYNFRNYAKRRIRDGFKSKKDLADALAIQSELEFGNKNLDIIHRQVIVGHLYASEKLVIEKNEPAVSI</sequence>
<reference evidence="3" key="1">
    <citation type="submission" date="2022-07" db="EMBL/GenBank/DDBJ databases">
        <authorList>
            <person name="Trinca V."/>
            <person name="Uliana J.V.C."/>
            <person name="Torres T.T."/>
            <person name="Ward R.J."/>
            <person name="Monesi N."/>
        </authorList>
    </citation>
    <scope>NUCLEOTIDE SEQUENCE</scope>
    <source>
        <strain evidence="3">HSMRA1968</strain>
        <tissue evidence="3">Whole embryos</tissue>
    </source>
</reference>
<keyword evidence="4" id="KW-1185">Reference proteome</keyword>
<gene>
    <name evidence="3" type="primary">bcn92</name>
    <name evidence="3" type="ORF">Bhyg_15364</name>
</gene>
<dbReference type="CDD" id="cd20264">
    <property type="entry name" value="Complex1_LYR_LYRM4"/>
    <property type="match status" value="1"/>
</dbReference>